<evidence type="ECO:0000313" key="5">
    <source>
        <dbReference type="Proteomes" id="UP000242287"/>
    </source>
</evidence>
<dbReference type="STRING" id="703135.A0A2A9NLR4"/>
<protein>
    <recommendedName>
        <fullName evidence="3">C2H2-type domain-containing protein</fullName>
    </recommendedName>
</protein>
<feature type="compositionally biased region" description="Polar residues" evidence="2">
    <location>
        <begin position="529"/>
        <end position="566"/>
    </location>
</feature>
<reference evidence="4 5" key="1">
    <citation type="submission" date="2014-02" db="EMBL/GenBank/DDBJ databases">
        <title>Transposable element dynamics among asymbiotic and ectomycorrhizal Amanita fungi.</title>
        <authorList>
            <consortium name="DOE Joint Genome Institute"/>
            <person name="Hess J."/>
            <person name="Skrede I."/>
            <person name="Wolfe B."/>
            <person name="LaButti K."/>
            <person name="Ohm R.A."/>
            <person name="Grigoriev I.V."/>
            <person name="Pringle A."/>
        </authorList>
    </citation>
    <scope>NUCLEOTIDE SEQUENCE [LARGE SCALE GENOMIC DNA]</scope>
    <source>
        <strain evidence="4 5">SKay4041</strain>
    </source>
</reference>
<dbReference type="OrthoDB" id="3254002at2759"/>
<name>A0A2A9NLR4_9AGAR</name>
<feature type="compositionally biased region" description="Polar residues" evidence="2">
    <location>
        <begin position="712"/>
        <end position="721"/>
    </location>
</feature>
<feature type="compositionally biased region" description="Polar residues" evidence="2">
    <location>
        <begin position="480"/>
        <end position="492"/>
    </location>
</feature>
<evidence type="ECO:0000256" key="1">
    <source>
        <dbReference type="SAM" id="Coils"/>
    </source>
</evidence>
<dbReference type="Proteomes" id="UP000242287">
    <property type="component" value="Unassembled WGS sequence"/>
</dbReference>
<dbReference type="SMART" id="SM00355">
    <property type="entry name" value="ZnF_C2H2"/>
    <property type="match status" value="3"/>
</dbReference>
<feature type="region of interest" description="Disordered" evidence="2">
    <location>
        <begin position="475"/>
        <end position="509"/>
    </location>
</feature>
<dbReference type="AlphaFoldDB" id="A0A2A9NLR4"/>
<feature type="region of interest" description="Disordered" evidence="2">
    <location>
        <begin position="745"/>
        <end position="793"/>
    </location>
</feature>
<accession>A0A2A9NLR4</accession>
<evidence type="ECO:0000256" key="2">
    <source>
        <dbReference type="SAM" id="MobiDB-lite"/>
    </source>
</evidence>
<keyword evidence="5" id="KW-1185">Reference proteome</keyword>
<feature type="region of interest" description="Disordered" evidence="2">
    <location>
        <begin position="614"/>
        <end position="676"/>
    </location>
</feature>
<dbReference type="PROSITE" id="PS00028">
    <property type="entry name" value="ZINC_FINGER_C2H2_1"/>
    <property type="match status" value="1"/>
</dbReference>
<feature type="region of interest" description="Disordered" evidence="2">
    <location>
        <begin position="708"/>
        <end position="731"/>
    </location>
</feature>
<gene>
    <name evidence="4" type="ORF">AMATHDRAFT_63541</name>
</gene>
<feature type="compositionally biased region" description="Polar residues" evidence="2">
    <location>
        <begin position="267"/>
        <end position="279"/>
    </location>
</feature>
<keyword evidence="1" id="KW-0175">Coiled coil</keyword>
<feature type="domain" description="C2H2-type" evidence="3">
    <location>
        <begin position="963"/>
        <end position="986"/>
    </location>
</feature>
<feature type="coiled-coil region" evidence="1">
    <location>
        <begin position="24"/>
        <end position="58"/>
    </location>
</feature>
<sequence>MSFGANSVPPVLSPEEYERNLARIEEARLLLDRYQVANEEARRNFEAKERDLARRIREGEQARLELENLRHRNTRLAIAAPPTAPSAHGPTSTAIPLYPSSIARIEELPTYNDQTSQPNVQPSYISTQPIQSVQLQRNSYHNAGVGGGYGRQPQSSVQPHSSYPDPGAQHQGVMRDSMWLPYQPSSYNQNAWRTQSQFIQQNRQPAPVETINPQVLQKHPVEGPSINTAQGKTVPRTIHLQQGPSHVQLQPQQHQHGQQQSNIFREQVQQPSKPSLGTDNTRRDYHSQSVPGSFSLVGALGQSQSGLSAGAPKPVDTQPVSPNVPKATNVTREPMGPTPTSSLGRDPAPSATGTNTNALLQYMILMYPKWVEGLKEGISLKIPGTQLMVYKHQNTLFVASPNSKSSNGYDIHNLASLIFFQGGSRNQPAQQGMTQVTVTQDAGQNLGSSSTATTSQIQIPTEVPSIVVPSIPSVQSSSIHTHPTAQQGTIQIESAPVPLKRKPEDADKKHLARDILRALGYSVKRPRSGEQSVPTSSSGTVNVQEPVRTQESTGITDQATLAVSPQPSQPHEPIRRPPAELLVVTQSPVNEGGPALETTTASIVEVSPTSEIVAQSPPMEVDSEVPSATTSAASNIIPITKSPPPATDPQSSPRPPIDGQDLIDEERFSQDLPQTSAELIIDGEGTTMNQIEDPEEVLEEAEIHELVEENSVVGQTETNNNDDTRVAGSPSFFAPMDLAMDQVVQEQEKEHLPKTPLFLPSPSPSRESESSQPSSAPPPPDTDVPDDDISISGNIHHKASMTSMEEKMTHTTDECKQKHDGHRKIWNEVYVLVPKPPPYVLEYKEREARKRKREIFTYYPNSSVASIKSSRAGSHEHAITDEGTKKIMKEATTRLWELRCRWNGCDAILNSPLRLFEHLQLEHFQIGSLKRPGLCGWSNCGNRIVKEQLEEHIASHAFYPVRCAYKDCEDSFRYVQSLKKHYETQHKQGELKRSASPFAPVGQELPVVPGKVPAYVVNTGEIKQEYMTQDRHRSLAHWVYDKIAGPVKLIKRYNAATVLKTPANQKPPEAYNGNHDYDFLTTSTTQFSTAPSQPSKLRDVDDLHSVEVSEMVSKGLVIWPEREGGEEMTGVNEGDKKHDENSDVFGKKIWLEPVQVKQEDVTGKMTSTCQSGDEAAVVTMLVGERR</sequence>
<feature type="region of interest" description="Disordered" evidence="2">
    <location>
        <begin position="522"/>
        <end position="574"/>
    </location>
</feature>
<evidence type="ECO:0000313" key="4">
    <source>
        <dbReference type="EMBL" id="PFH49261.1"/>
    </source>
</evidence>
<proteinExistence type="predicted"/>
<feature type="compositionally biased region" description="Pro residues" evidence="2">
    <location>
        <begin position="641"/>
        <end position="656"/>
    </location>
</feature>
<feature type="compositionally biased region" description="Polar residues" evidence="2">
    <location>
        <begin position="152"/>
        <end position="161"/>
    </location>
</feature>
<evidence type="ECO:0000259" key="3">
    <source>
        <dbReference type="PROSITE" id="PS00028"/>
    </source>
</evidence>
<dbReference type="InterPro" id="IPR013087">
    <property type="entry name" value="Znf_C2H2_type"/>
</dbReference>
<feature type="compositionally biased region" description="Polar residues" evidence="2">
    <location>
        <begin position="318"/>
        <end position="331"/>
    </location>
</feature>
<feature type="region of interest" description="Disordered" evidence="2">
    <location>
        <begin position="140"/>
        <end position="172"/>
    </location>
</feature>
<organism evidence="4 5">
    <name type="scientific">Amanita thiersii Skay4041</name>
    <dbReference type="NCBI Taxonomy" id="703135"/>
    <lineage>
        <taxon>Eukaryota</taxon>
        <taxon>Fungi</taxon>
        <taxon>Dikarya</taxon>
        <taxon>Basidiomycota</taxon>
        <taxon>Agaricomycotina</taxon>
        <taxon>Agaricomycetes</taxon>
        <taxon>Agaricomycetidae</taxon>
        <taxon>Agaricales</taxon>
        <taxon>Pluteineae</taxon>
        <taxon>Amanitaceae</taxon>
        <taxon>Amanita</taxon>
    </lineage>
</organism>
<dbReference type="EMBL" id="KZ302035">
    <property type="protein sequence ID" value="PFH49261.1"/>
    <property type="molecule type" value="Genomic_DNA"/>
</dbReference>
<feature type="region of interest" description="Disordered" evidence="2">
    <location>
        <begin position="267"/>
        <end position="352"/>
    </location>
</feature>